<feature type="compositionally biased region" description="Low complexity" evidence="1">
    <location>
        <begin position="1164"/>
        <end position="1175"/>
    </location>
</feature>
<dbReference type="PROSITE" id="PS50879">
    <property type="entry name" value="RNASE_H_1"/>
    <property type="match status" value="1"/>
</dbReference>
<reference evidence="4 5" key="1">
    <citation type="submission" date="2022-01" db="EMBL/GenBank/DDBJ databases">
        <title>A chromosomal length assembly of Cordylochernes scorpioides.</title>
        <authorList>
            <person name="Zeh D."/>
            <person name="Zeh J."/>
        </authorList>
    </citation>
    <scope>NUCLEOTIDE SEQUENCE [LARGE SCALE GENOMIC DNA]</scope>
    <source>
        <strain evidence="4">IN4F17</strain>
        <tissue evidence="4">Whole Body</tissue>
    </source>
</reference>
<dbReference type="PROSITE" id="PS50878">
    <property type="entry name" value="RT_POL"/>
    <property type="match status" value="1"/>
</dbReference>
<dbReference type="Pfam" id="PF14529">
    <property type="entry name" value="Exo_endo_phos_2"/>
    <property type="match status" value="1"/>
</dbReference>
<feature type="compositionally biased region" description="Polar residues" evidence="1">
    <location>
        <begin position="1183"/>
        <end position="1192"/>
    </location>
</feature>
<evidence type="ECO:0000313" key="5">
    <source>
        <dbReference type="Proteomes" id="UP001235939"/>
    </source>
</evidence>
<evidence type="ECO:0000313" key="4">
    <source>
        <dbReference type="EMBL" id="UYV63119.1"/>
    </source>
</evidence>
<dbReference type="InterPro" id="IPR043502">
    <property type="entry name" value="DNA/RNA_pol_sf"/>
</dbReference>
<dbReference type="SUPFAM" id="SSF56219">
    <property type="entry name" value="DNase I-like"/>
    <property type="match status" value="3"/>
</dbReference>
<dbReference type="InterPro" id="IPR058912">
    <property type="entry name" value="HTH_animal"/>
</dbReference>
<dbReference type="PANTHER" id="PTHR36688">
    <property type="entry name" value="ENDO/EXONUCLEASE/PHOSPHATASE DOMAIN-CONTAINING PROTEIN"/>
    <property type="match status" value="1"/>
</dbReference>
<dbReference type="InterPro" id="IPR012337">
    <property type="entry name" value="RNaseH-like_sf"/>
</dbReference>
<dbReference type="Pfam" id="PF03372">
    <property type="entry name" value="Exo_endo_phos"/>
    <property type="match status" value="1"/>
</dbReference>
<keyword evidence="5" id="KW-1185">Reference proteome</keyword>
<sequence length="2807" mass="314080">MNFRVATLNTRGIAAHRRRIQLCCFLKEHEIDVCFLQETTSYHWTGSGLACVFPPGVVVYRQQILWPGKIAVIDLTVRGVSMTCVNAHVSHAPEERCCQLQIIAALANKKDTLILGDLNISEESAKDLASGSAEALAELLDQADLVKVATFLDAELENTRVAGIGSRVDARRLARILFPLGFCDHVIQYQTIDYTSLHWQAAEVRPIFRSNDNVFIDEILEYLANTSPSILPNGRASGWNGLACEFAKAFEDFFAEVFWQVFEASRPRGALPSSSRRSKVILLPKSNGGPGLQAFRPISLPTTDYRILSGVLMGCLRRHLPYLREITHHLPSSPFDTLSRSYLFALLEKLGLPSAFLLWITVLYGEADAAIRIRDVYTRAFPLLNGRGLYADDIVLFIRDDTQFELVPLIFEELQMAYGVAVNFSKSCGLWCSSWRHRSDSSLGIFWTSESLNILGCTILSGNTVVFHASYLMGLLERSIARWSPFVRGLSLVGRARAANCLVLGSILHHLHGCVPPETTIGRLQARLARFVWGTSRVSWLPEGILARPVSEGGVGLLDIASQLRLTCLKGAQASLRGAANEVFAYSRRQQVPAAARLAGSRPRLQTTVGDFSDGAQALVRSTRAARLDAQHLGIFCQRLLQENANSRYHAEYEAETIVLRGSTTFITRLNSQSARRALDASATPSPSCCRAGCAVGSYRKYVSLFFWADLRRNCFSRHDAYVAIRLVSTRCHILTILPRGNDVSLFWRRYVDDILCICKTDLEETILSTLNSYNPNLSFTMEKEQGHIIPFLDILIIRTPASFHTTVYYKNSSTPTYTHFYSFCPIVHKINIVKTLTRRLHTHCSLPIFKTTEKARIISHLTAASYPLTFINKHTYSPAPSNPPPVFRTTCMLPYSPLTVSISRLIRPFGIRTFFINTPSIHSLLRHPITKTSTQLSPLDSSGAVYSVSCEHCSATYVGETGRTVAIRMSEHTRNINNNDPRSLIYQHVASTGHSFNTNHPTIHYRNIPNLHQRLMLESIKGCASFNLVHLTTHDNTAPRQPSRSRKIIEQIKESRQILDQCQSKAAARTFDQMIYLEYSPEFTPVYYIKALENKQRKDLPKKIVVTAKGGSALAYLEYGFRCSKCYRIQDKRMNCPRIIREANTIQPSSQKSSVKTAPPPNTTAAALPPAALNHPEPVTVPAQTSSTPPTQEAKAPETEPSTRTPETSTQTDLNISRGSKSIHCKSKDRARSLSPTAGDLDPPSQPFTNGSLTSKPGQGPRKSFRLACFNVRGIAARHRSIELCYFLEQHEVDVAFIQETNVTTLDSVEDLCLGYRAEVVHSSGARGSGLACIFSSGVQVIGQRFLSPGKIVAFDVIIRGIKATIINFHLSHTPDERLQQLQAIIGAVNEDAWVLGDFNISEESASDNASGSVEALGELLDRANLVDAAAILDAAHLQTRISSCGSRVDGGRLDRVLLPSRLSNRVTRYWSLYYKKSCHRAVLLQIGEAPEPRPPCIASMLRSRLVVGTVETLLNEAFGNIEDMQNAEIWRRARKYVQIKLVDVSIDSDYPSLPDLGRVLRIRCRGTSSTTFYDSAGRVNTGPVVRGLAFANLKERFSHPSCSPEDIDGFLRGFTLRITIEESDSLHRYGIGEEEIVTAIGRLQTGKEAGWDDLPCELFRDFEDLFASLARLQPLSLPTSSCYRVLSGVLYWRLRTNLRDIVPECRSYAVSGRTGKKEEGEHKSKVKLDEILSLADSKGANIICLQETKLKPNHHFKVKGFKILRKDRPSADGGGGLLTLIKDLSFEEIDTPSTTHTELQAFKIHLPNQRPLTIVNTYHPPQKPGPELDLVAHLLGPNILILGDFNSKHQSWGCSLNNTEGSILSTFIDDNNLTIVSNGPTYISHSYGTPQTLYLTITSPSMQQFIKNSTLKSIGSDHLPLLTEISTSTSLPKYSQRHFWNYKKASWNSFKTLLDSLLSKIPPNSSLEDRWKNWESAVLISAKQNIPRGKGKFYIPGYREVLDILKDEIEDRNQVYQDLIENNNTLLIRDYNHLAAKIKLKADQIKQNKWIEICSSIDPKTSDTKLWRLLHALNQDTASHSSSNTFKDNSGNPLTDKYSIANHFAHHYSSTAKLNFNLQDKIICRKSRLTRNLAKSKPSHNNFSKPFQEHELDEALSHLDPTKAPAISPLSKCTIQVKINNIKSKTSRIYQGLPQGSILSPILFNIYLNDVHTFIKPPAKIALYADDIIIWVSKNNLSDAEQSLNKAMKNLQKVTQKLKLSININKSEIGLFTINNHLRHWTPNIFLNNSKLQYSDSPRYLGVTPDPALTFKKHIDTVISKAKNSLKILKEISGLNWGANANILRTTYLALVRPILEYATPAWINASKTNLSKIDRIQASAAKIISGLRGSCPNRIAELESNLLPLRLRRKICFSKYITKKINSPKEHLTGKSIRNWVPNQRLKRPTPLNMAHNSNLLDIPINPKHRTSYPPHKTRNKLICFPHLPDNPHKHETQAELLKAIGLQIIEENSSFFDITIYTDGSQLETGLSGSGIAIYKDKILEKISLSHTRHLSVYKSELSAIDTALKDININSQEPLLKSIAKSVNRLPANSSVTVQWYPAHVGIPGNELADSLAKAGALGLPEARESTTQLDERDLLPRGRIEDIRGLQACVRNKSQLRQEPRPLVREMEEAHRLPVGHLLEQGRAKAANSLMLFAIYYHHRLTCPARLPSKDCRQDWLDSCNPAWRSQCSLLARLERDVAVSCVYSWHLAPPRRRRSLHLFEAAAEILELNHRILQSALLQALRVVGDCRFLLPPELLAPKR</sequence>
<dbReference type="InterPro" id="IPR043128">
    <property type="entry name" value="Rev_trsase/Diguanyl_cyclase"/>
</dbReference>
<feature type="compositionally biased region" description="Polar residues" evidence="1">
    <location>
        <begin position="1145"/>
        <end position="1157"/>
    </location>
</feature>
<evidence type="ECO:0000259" key="3">
    <source>
        <dbReference type="PROSITE" id="PS50879"/>
    </source>
</evidence>
<name>A0ABY6K2K6_9ARAC</name>
<feature type="compositionally biased region" description="Polar residues" evidence="1">
    <location>
        <begin position="1248"/>
        <end position="1258"/>
    </location>
</feature>
<accession>A0ABY6K2K6</accession>
<dbReference type="CDD" id="cd09276">
    <property type="entry name" value="Rnase_HI_RT_non_LTR"/>
    <property type="match status" value="1"/>
</dbReference>
<organism evidence="4 5">
    <name type="scientific">Cordylochernes scorpioides</name>
    <dbReference type="NCBI Taxonomy" id="51811"/>
    <lineage>
        <taxon>Eukaryota</taxon>
        <taxon>Metazoa</taxon>
        <taxon>Ecdysozoa</taxon>
        <taxon>Arthropoda</taxon>
        <taxon>Chelicerata</taxon>
        <taxon>Arachnida</taxon>
        <taxon>Pseudoscorpiones</taxon>
        <taxon>Cheliferoidea</taxon>
        <taxon>Chernetidae</taxon>
        <taxon>Cordylochernes</taxon>
    </lineage>
</organism>
<dbReference type="EMBL" id="CP092864">
    <property type="protein sequence ID" value="UYV63119.1"/>
    <property type="molecule type" value="Genomic_DNA"/>
</dbReference>
<feature type="domain" description="Reverse transcriptase" evidence="2">
    <location>
        <begin position="2041"/>
        <end position="2307"/>
    </location>
</feature>
<dbReference type="Gene3D" id="3.30.420.10">
    <property type="entry name" value="Ribonuclease H-like superfamily/Ribonuclease H"/>
    <property type="match status" value="1"/>
</dbReference>
<feature type="region of interest" description="Disordered" evidence="1">
    <location>
        <begin position="1145"/>
        <end position="1262"/>
    </location>
</feature>
<dbReference type="SUPFAM" id="SSF53098">
    <property type="entry name" value="Ribonuclease H-like"/>
    <property type="match status" value="1"/>
</dbReference>
<dbReference type="InterPro" id="IPR000477">
    <property type="entry name" value="RT_dom"/>
</dbReference>
<feature type="compositionally biased region" description="Low complexity" evidence="1">
    <location>
        <begin position="1200"/>
        <end position="1213"/>
    </location>
</feature>
<feature type="domain" description="RNase H type-1" evidence="3">
    <location>
        <begin position="2514"/>
        <end position="2623"/>
    </location>
</feature>
<dbReference type="Pfam" id="PF26215">
    <property type="entry name" value="HTH_animal"/>
    <property type="match status" value="1"/>
</dbReference>
<evidence type="ECO:0000256" key="1">
    <source>
        <dbReference type="SAM" id="MobiDB-lite"/>
    </source>
</evidence>
<gene>
    <name evidence="4" type="ORF">LAZ67_2003187</name>
</gene>
<dbReference type="InterPro" id="IPR052560">
    <property type="entry name" value="RdDP_mobile_element"/>
</dbReference>
<proteinExistence type="predicted"/>
<protein>
    <submittedName>
        <fullName evidence="4">Uncharacterized protein</fullName>
    </submittedName>
</protein>
<dbReference type="Gene3D" id="3.30.70.270">
    <property type="match status" value="1"/>
</dbReference>
<dbReference type="InterPro" id="IPR005135">
    <property type="entry name" value="Endo/exonuclease/phosphatase"/>
</dbReference>
<dbReference type="InterPro" id="IPR002156">
    <property type="entry name" value="RNaseH_domain"/>
</dbReference>
<dbReference type="Gene3D" id="3.60.10.10">
    <property type="entry name" value="Endonuclease/exonuclease/phosphatase"/>
    <property type="match status" value="3"/>
</dbReference>
<dbReference type="SUPFAM" id="SSF56672">
    <property type="entry name" value="DNA/RNA polymerases"/>
    <property type="match status" value="1"/>
</dbReference>
<dbReference type="InterPro" id="IPR036691">
    <property type="entry name" value="Endo/exonu/phosph_ase_sf"/>
</dbReference>
<dbReference type="Proteomes" id="UP001235939">
    <property type="component" value="Chromosome 02"/>
</dbReference>
<dbReference type="Pfam" id="PF00078">
    <property type="entry name" value="RVT_1"/>
    <property type="match status" value="1"/>
</dbReference>
<dbReference type="PANTHER" id="PTHR36688:SF2">
    <property type="entry name" value="ENDONUCLEASE_EXONUCLEASE_PHOSPHATASE DOMAIN-CONTAINING PROTEIN"/>
    <property type="match status" value="1"/>
</dbReference>
<evidence type="ECO:0000259" key="2">
    <source>
        <dbReference type="PROSITE" id="PS50878"/>
    </source>
</evidence>
<dbReference type="InterPro" id="IPR036397">
    <property type="entry name" value="RNaseH_sf"/>
</dbReference>